<accession>A0A4R2GKZ3</accession>
<evidence type="ECO:0000313" key="1">
    <source>
        <dbReference type="EMBL" id="TCO09605.1"/>
    </source>
</evidence>
<dbReference type="AlphaFoldDB" id="A0A4R2GKZ3"/>
<protein>
    <submittedName>
        <fullName evidence="1">Uncharacterized protein DUF4154</fullName>
    </submittedName>
</protein>
<name>A0A4R2GKZ3_9BACT</name>
<sequence length="182" mass="21386">MPYVRLAFIPNLSVMKRYMILLSTILFFMVPQESEAQIEKFQVQFIYNFTRLVQWPGLERQLTFRIGVLGKDQPITKELLESAHERNVAGKPIEIIEFESLDKLTACHILFVPNNQLAFLRRASNMLLGVPVLIITEAQDFTPNEAVINLYVDNERMRYRLSERRAEERNLTLSRQIIHYSR</sequence>
<dbReference type="Pfam" id="PF13689">
    <property type="entry name" value="DUF4154"/>
    <property type="match status" value="1"/>
</dbReference>
<organism evidence="1 2">
    <name type="scientific">Natronoflexus pectinivorans</name>
    <dbReference type="NCBI Taxonomy" id="682526"/>
    <lineage>
        <taxon>Bacteria</taxon>
        <taxon>Pseudomonadati</taxon>
        <taxon>Bacteroidota</taxon>
        <taxon>Bacteroidia</taxon>
        <taxon>Marinilabiliales</taxon>
        <taxon>Marinilabiliaceae</taxon>
        <taxon>Natronoflexus</taxon>
    </lineage>
</organism>
<evidence type="ECO:0000313" key="2">
    <source>
        <dbReference type="Proteomes" id="UP000295221"/>
    </source>
</evidence>
<dbReference type="EMBL" id="SLWK01000002">
    <property type="protein sequence ID" value="TCO09605.1"/>
    <property type="molecule type" value="Genomic_DNA"/>
</dbReference>
<dbReference type="InterPro" id="IPR025293">
    <property type="entry name" value="YfiR/HmsC-like"/>
</dbReference>
<gene>
    <name evidence="1" type="ORF">EV194_10225</name>
</gene>
<reference evidence="1 2" key="1">
    <citation type="submission" date="2019-03" db="EMBL/GenBank/DDBJ databases">
        <title>Genomic Encyclopedia of Type Strains, Phase IV (KMG-IV): sequencing the most valuable type-strain genomes for metagenomic binning, comparative biology and taxonomic classification.</title>
        <authorList>
            <person name="Goeker M."/>
        </authorList>
    </citation>
    <scope>NUCLEOTIDE SEQUENCE [LARGE SCALE GENOMIC DNA]</scope>
    <source>
        <strain evidence="1 2">DSM 24179</strain>
    </source>
</reference>
<proteinExistence type="predicted"/>
<dbReference type="Proteomes" id="UP000295221">
    <property type="component" value="Unassembled WGS sequence"/>
</dbReference>
<keyword evidence="2" id="KW-1185">Reference proteome</keyword>
<comment type="caution">
    <text evidence="1">The sequence shown here is derived from an EMBL/GenBank/DDBJ whole genome shotgun (WGS) entry which is preliminary data.</text>
</comment>